<proteinExistence type="predicted"/>
<evidence type="ECO:0000259" key="3">
    <source>
        <dbReference type="Pfam" id="PF13007"/>
    </source>
</evidence>
<keyword evidence="1" id="KW-0175">Coiled coil</keyword>
<evidence type="ECO:0000313" key="4">
    <source>
        <dbReference type="EMBL" id="KUM28708.1"/>
    </source>
</evidence>
<dbReference type="Pfam" id="PF13005">
    <property type="entry name" value="zf-IS66"/>
    <property type="match status" value="1"/>
</dbReference>
<evidence type="ECO:0008006" key="6">
    <source>
        <dbReference type="Google" id="ProtNLM"/>
    </source>
</evidence>
<comment type="caution">
    <text evidence="4">The sequence shown here is derived from an EMBL/GenBank/DDBJ whole genome shotgun (WGS) entry which is preliminary data.</text>
</comment>
<name>A0A101KXD0_RHILI</name>
<sequence length="227" mass="25016">MTNPVAQLPDDVDALKAMIAAMAQERLQLEARNGELEARNSDLEASNTHLEAVNKTAAQRIARLTELLKELRRAHYGRRSERLSEDQFAFVFEEIQIGIAAAEAELAKAGGEDRAKRAPRPRKGFAEHLERIEVVIEPETPPGCEDLDKVLIGEDVSERLDVIPAQFRVIVTHRPKYAYKGFDGVFQAPAPAHLIEGGIPTEAASGSHCRRQVCRRAAALSGMLMST</sequence>
<gene>
    <name evidence="4" type="ORF">AU467_11190</name>
</gene>
<dbReference type="EMBL" id="LPWA01000002">
    <property type="protein sequence ID" value="KUM28708.1"/>
    <property type="molecule type" value="Genomic_DNA"/>
</dbReference>
<evidence type="ECO:0000256" key="1">
    <source>
        <dbReference type="SAM" id="Coils"/>
    </source>
</evidence>
<dbReference type="PANTHER" id="PTHR33678">
    <property type="entry name" value="BLL1576 PROTEIN"/>
    <property type="match status" value="1"/>
</dbReference>
<feature type="coiled-coil region" evidence="1">
    <location>
        <begin position="12"/>
        <end position="74"/>
    </location>
</feature>
<dbReference type="OrthoDB" id="9800877at2"/>
<evidence type="ECO:0000259" key="2">
    <source>
        <dbReference type="Pfam" id="PF13005"/>
    </source>
</evidence>
<dbReference type="PANTHER" id="PTHR33678:SF1">
    <property type="entry name" value="BLL1576 PROTEIN"/>
    <property type="match status" value="1"/>
</dbReference>
<protein>
    <recommendedName>
        <fullName evidence="6">Transposase</fullName>
    </recommendedName>
</protein>
<evidence type="ECO:0000313" key="5">
    <source>
        <dbReference type="Proteomes" id="UP000053176"/>
    </source>
</evidence>
<dbReference type="Proteomes" id="UP000053176">
    <property type="component" value="Unassembled WGS sequence"/>
</dbReference>
<dbReference type="InterPro" id="IPR024474">
    <property type="entry name" value="Znf_dom_IS66"/>
</dbReference>
<dbReference type="InterPro" id="IPR052344">
    <property type="entry name" value="Transposase-related"/>
</dbReference>
<feature type="domain" description="Transposase TnpC homeodomain" evidence="3">
    <location>
        <begin position="63"/>
        <end position="134"/>
    </location>
</feature>
<dbReference type="AlphaFoldDB" id="A0A101KXD0"/>
<feature type="domain" description="Transposase IS66 zinc-finger binding" evidence="2">
    <location>
        <begin position="142"/>
        <end position="180"/>
    </location>
</feature>
<reference evidence="4 5" key="1">
    <citation type="submission" date="2015-12" db="EMBL/GenBank/DDBJ databases">
        <title>Draft genome sequence of Mesorhizobium sp. UFLA 01-765, a multitolerant efficient symbiont and plant-growth promoting strain isolated from Zn-mining soil using Leucaena leucocephala as a trap plant.</title>
        <authorList>
            <person name="Rangel W.M."/>
            <person name="Thijs S."/>
            <person name="Longatti S.M."/>
            <person name="Moreira F.M."/>
            <person name="Weyens N."/>
            <person name="Vangronsveld J."/>
            <person name="Van Hamme J.D."/>
            <person name="Bottos E.M."/>
            <person name="Rineau F."/>
        </authorList>
    </citation>
    <scope>NUCLEOTIDE SEQUENCE [LARGE SCALE GENOMIC DNA]</scope>
    <source>
        <strain evidence="4 5">UFLA 01-765</strain>
    </source>
</reference>
<accession>A0A101KXD0</accession>
<dbReference type="Pfam" id="PF13007">
    <property type="entry name" value="LZ_Tnp_IS66"/>
    <property type="match status" value="1"/>
</dbReference>
<organism evidence="4 5">
    <name type="scientific">Rhizobium loti</name>
    <name type="common">Mesorhizobium loti</name>
    <dbReference type="NCBI Taxonomy" id="381"/>
    <lineage>
        <taxon>Bacteria</taxon>
        <taxon>Pseudomonadati</taxon>
        <taxon>Pseudomonadota</taxon>
        <taxon>Alphaproteobacteria</taxon>
        <taxon>Hyphomicrobiales</taxon>
        <taxon>Phyllobacteriaceae</taxon>
        <taxon>Mesorhizobium</taxon>
    </lineage>
</organism>
<dbReference type="InterPro" id="IPR024463">
    <property type="entry name" value="Transposase_TnpC_homeodom"/>
</dbReference>